<keyword evidence="3" id="KW-1015">Disulfide bond</keyword>
<evidence type="ECO:0000256" key="1">
    <source>
        <dbReference type="ARBA" id="ARBA00004479"/>
    </source>
</evidence>
<dbReference type="GO" id="GO:0005886">
    <property type="term" value="C:plasma membrane"/>
    <property type="evidence" value="ECO:0007669"/>
    <property type="project" value="TreeGrafter"/>
</dbReference>
<dbReference type="GO" id="GO:0050839">
    <property type="term" value="F:cell adhesion molecule binding"/>
    <property type="evidence" value="ECO:0007669"/>
    <property type="project" value="TreeGrafter"/>
</dbReference>
<feature type="domain" description="Ig-like" evidence="6">
    <location>
        <begin position="252"/>
        <end position="323"/>
    </location>
</feature>
<keyword evidence="2" id="KW-0472">Membrane</keyword>
<dbReference type="SMART" id="SM00408">
    <property type="entry name" value="IGc2"/>
    <property type="match status" value="1"/>
</dbReference>
<name>A0A8S1HNN5_9PELO</name>
<protein>
    <recommendedName>
        <fullName evidence="6">Ig-like domain-containing protein</fullName>
    </recommendedName>
</protein>
<evidence type="ECO:0000313" key="8">
    <source>
        <dbReference type="Proteomes" id="UP000835052"/>
    </source>
</evidence>
<dbReference type="EMBL" id="CAJGYM010000047">
    <property type="protein sequence ID" value="CAD6194730.1"/>
    <property type="molecule type" value="Genomic_DNA"/>
</dbReference>
<evidence type="ECO:0000259" key="6">
    <source>
        <dbReference type="PROSITE" id="PS50835"/>
    </source>
</evidence>
<evidence type="ECO:0000313" key="7">
    <source>
        <dbReference type="EMBL" id="CAD6194730.1"/>
    </source>
</evidence>
<comment type="subcellular location">
    <subcellularLocation>
        <location evidence="1">Membrane</location>
        <topology evidence="1">Single-pass type I membrane protein</topology>
    </subcellularLocation>
</comment>
<dbReference type="Gene3D" id="2.60.40.10">
    <property type="entry name" value="Immunoglobulins"/>
    <property type="match status" value="1"/>
</dbReference>
<dbReference type="Proteomes" id="UP000835052">
    <property type="component" value="Unassembled WGS sequence"/>
</dbReference>
<keyword evidence="8" id="KW-1185">Reference proteome</keyword>
<evidence type="ECO:0000256" key="3">
    <source>
        <dbReference type="ARBA" id="ARBA00023157"/>
    </source>
</evidence>
<comment type="caution">
    <text evidence="7">The sequence shown here is derived from an EMBL/GenBank/DDBJ whole genome shotgun (WGS) entry which is preliminary data.</text>
</comment>
<evidence type="ECO:0000256" key="2">
    <source>
        <dbReference type="ARBA" id="ARBA00023136"/>
    </source>
</evidence>
<dbReference type="SUPFAM" id="SSF48726">
    <property type="entry name" value="Immunoglobulin"/>
    <property type="match status" value="1"/>
</dbReference>
<sequence>MPFCVNVETRRLEPPASSRTSAFEIVIQQEASSPDTVDGWRLLCSGTPSPALTSLQLELGRLGFTGLDTISSPRVAFNIWQSEESHPRALNSFGSSIEAVAPVGMMVRARAARFVLISLLLLISAGSCEIKVVGNMAVVANPIGHIGTPDTQLFADIANLWCGTQKLGEHVNVEYGEFTRLKDGKVFEGHVQTGKVYLEVGRAPVSVAGKYRCEVRTVEKKIYSGNLIIYLPPVLTFDKPIKAREVNDSRPPQVIGVERRGLEGETLTLECPVISYPEPMVRWEKDNTTIVPSNTTTYDGNNLVLSPLSEEHIGMYRCIADNSFPLFVDGPSMPHQLYYDQFVKIL</sequence>
<dbReference type="PROSITE" id="PS50835">
    <property type="entry name" value="IG_LIKE"/>
    <property type="match status" value="1"/>
</dbReference>
<dbReference type="PANTHER" id="PTHR11640:SF158">
    <property type="entry name" value="V-SET AND IMMUNOGLOBULIN DOMAIN-CONTAINING PROTEIN 10-LIKE 2"/>
    <property type="match status" value="1"/>
</dbReference>
<dbReference type="GO" id="GO:0098609">
    <property type="term" value="P:cell-cell adhesion"/>
    <property type="evidence" value="ECO:0007669"/>
    <property type="project" value="TreeGrafter"/>
</dbReference>
<evidence type="ECO:0000256" key="5">
    <source>
        <dbReference type="ARBA" id="ARBA00023319"/>
    </source>
</evidence>
<dbReference type="Pfam" id="PF13927">
    <property type="entry name" value="Ig_3"/>
    <property type="match status" value="1"/>
</dbReference>
<dbReference type="InterPro" id="IPR013783">
    <property type="entry name" value="Ig-like_fold"/>
</dbReference>
<dbReference type="Pfam" id="PF26428">
    <property type="entry name" value="Zwei_Ig_N"/>
    <property type="match status" value="1"/>
</dbReference>
<proteinExistence type="predicted"/>
<dbReference type="InterPro" id="IPR058814">
    <property type="entry name" value="ZIG1/7_N"/>
</dbReference>
<dbReference type="PANTHER" id="PTHR11640">
    <property type="entry name" value="NEPHRIN"/>
    <property type="match status" value="1"/>
</dbReference>
<keyword evidence="5" id="KW-0393">Immunoglobulin domain</keyword>
<dbReference type="InterPro" id="IPR007110">
    <property type="entry name" value="Ig-like_dom"/>
</dbReference>
<dbReference type="InterPro" id="IPR003598">
    <property type="entry name" value="Ig_sub2"/>
</dbReference>
<reference evidence="7" key="1">
    <citation type="submission" date="2020-10" db="EMBL/GenBank/DDBJ databases">
        <authorList>
            <person name="Kikuchi T."/>
        </authorList>
    </citation>
    <scope>NUCLEOTIDE SEQUENCE</scope>
    <source>
        <strain evidence="7">NKZ352</strain>
    </source>
</reference>
<dbReference type="InterPro" id="IPR036179">
    <property type="entry name" value="Ig-like_dom_sf"/>
</dbReference>
<evidence type="ECO:0000256" key="4">
    <source>
        <dbReference type="ARBA" id="ARBA00023180"/>
    </source>
</evidence>
<organism evidence="7 8">
    <name type="scientific">Caenorhabditis auriculariae</name>
    <dbReference type="NCBI Taxonomy" id="2777116"/>
    <lineage>
        <taxon>Eukaryota</taxon>
        <taxon>Metazoa</taxon>
        <taxon>Ecdysozoa</taxon>
        <taxon>Nematoda</taxon>
        <taxon>Chromadorea</taxon>
        <taxon>Rhabditida</taxon>
        <taxon>Rhabditina</taxon>
        <taxon>Rhabditomorpha</taxon>
        <taxon>Rhabditoidea</taxon>
        <taxon>Rhabditidae</taxon>
        <taxon>Peloderinae</taxon>
        <taxon>Caenorhabditis</taxon>
    </lineage>
</organism>
<dbReference type="OrthoDB" id="5970915at2759"/>
<keyword evidence="4" id="KW-0325">Glycoprotein</keyword>
<accession>A0A8S1HNN5</accession>
<dbReference type="InterPro" id="IPR051275">
    <property type="entry name" value="Cell_adhesion_signaling"/>
</dbReference>
<dbReference type="AlphaFoldDB" id="A0A8S1HNN5"/>
<gene>
    <name evidence="7" type="ORF">CAUJ_LOCUS10649</name>
</gene>
<dbReference type="GO" id="GO:0005911">
    <property type="term" value="C:cell-cell junction"/>
    <property type="evidence" value="ECO:0007669"/>
    <property type="project" value="TreeGrafter"/>
</dbReference>